<dbReference type="Gene3D" id="2.40.30.130">
    <property type="match status" value="1"/>
</dbReference>
<keyword evidence="9 11" id="KW-0648">Protein biosynthesis</keyword>
<dbReference type="InterPro" id="IPR003156">
    <property type="entry name" value="DHHA1_dom"/>
</dbReference>
<evidence type="ECO:0000256" key="4">
    <source>
        <dbReference type="ARBA" id="ARBA00022723"/>
    </source>
</evidence>
<keyword evidence="10 11" id="KW-0030">Aminoacyl-tRNA synthetase</keyword>
<dbReference type="RefSeq" id="YP_002049018.1">
    <property type="nucleotide sequence ID" value="NC_011087.1"/>
</dbReference>
<reference evidence="13" key="2">
    <citation type="journal article" date="2008" name="Curr. Biol.">
        <title>Chromatophore genome sequence of Paulinella sheds light on acquisition of photosynthesis by eukaryotes.</title>
        <authorList>
            <person name="Nowack E.C.M."/>
            <person name="Melkonian M."/>
            <person name="Gloeckner G."/>
        </authorList>
    </citation>
    <scope>NUCLEOTIDE SEQUENCE [LARGE SCALE GENOMIC DNA]</scope>
</reference>
<evidence type="ECO:0000256" key="10">
    <source>
        <dbReference type="ARBA" id="ARBA00023146"/>
    </source>
</evidence>
<dbReference type="Pfam" id="PF01411">
    <property type="entry name" value="tRNA-synt_2c"/>
    <property type="match status" value="1"/>
</dbReference>
<evidence type="ECO:0000256" key="7">
    <source>
        <dbReference type="ARBA" id="ARBA00022840"/>
    </source>
</evidence>
<evidence type="ECO:0000256" key="1">
    <source>
        <dbReference type="ARBA" id="ARBA00008429"/>
    </source>
</evidence>
<feature type="binding site" evidence="11">
    <location>
        <position position="678"/>
    </location>
    <ligand>
        <name>Zn(2+)</name>
        <dbReference type="ChEBI" id="CHEBI:29105"/>
    </ligand>
</feature>
<dbReference type="InterPro" id="IPR002318">
    <property type="entry name" value="Ala-tRNA-lgiase_IIc"/>
</dbReference>
<dbReference type="GO" id="GO:0006419">
    <property type="term" value="P:alanyl-tRNA aminoacylation"/>
    <property type="evidence" value="ECO:0007669"/>
    <property type="project" value="UniProtKB-UniRule"/>
</dbReference>
<dbReference type="NCBIfam" id="TIGR00344">
    <property type="entry name" value="alaS"/>
    <property type="match status" value="1"/>
</dbReference>
<keyword evidence="5 11" id="KW-0547">Nucleotide-binding</keyword>
<feature type="binding site" evidence="11">
    <location>
        <position position="576"/>
    </location>
    <ligand>
        <name>Zn(2+)</name>
        <dbReference type="ChEBI" id="CHEBI:29105"/>
    </ligand>
</feature>
<dbReference type="InterPro" id="IPR018162">
    <property type="entry name" value="Ala-tRNA-ligase_IIc_anticod-bd"/>
</dbReference>
<dbReference type="PANTHER" id="PTHR11777">
    <property type="entry name" value="ALANYL-TRNA SYNTHETASE"/>
    <property type="match status" value="1"/>
</dbReference>
<dbReference type="AlphaFoldDB" id="B1X4D9"/>
<dbReference type="Gene3D" id="6.10.250.550">
    <property type="match status" value="1"/>
</dbReference>
<dbReference type="GO" id="GO:0000049">
    <property type="term" value="F:tRNA binding"/>
    <property type="evidence" value="ECO:0007669"/>
    <property type="project" value="UniProtKB-KW"/>
</dbReference>
<dbReference type="FunFam" id="3.10.310.40:FF:000001">
    <property type="entry name" value="Alanine--tRNA ligase"/>
    <property type="match status" value="1"/>
</dbReference>
<dbReference type="FunFam" id="3.30.54.20:FF:000001">
    <property type="entry name" value="Alanine--tRNA ligase"/>
    <property type="match status" value="1"/>
</dbReference>
<comment type="cofactor">
    <cofactor evidence="11">
        <name>Zn(2+)</name>
        <dbReference type="ChEBI" id="CHEBI:29105"/>
    </cofactor>
    <text evidence="11">Binds 1 zinc ion per subunit.</text>
</comment>
<dbReference type="Gene3D" id="3.30.54.20">
    <property type="match status" value="1"/>
</dbReference>
<dbReference type="Gene3D" id="3.30.980.10">
    <property type="entry name" value="Threonyl-trna Synthetase, Chain A, domain 2"/>
    <property type="match status" value="1"/>
</dbReference>
<feature type="domain" description="Alanyl-transfer RNA synthetases family profile" evidence="12">
    <location>
        <begin position="13"/>
        <end position="717"/>
    </location>
</feature>
<dbReference type="InterPro" id="IPR023033">
    <property type="entry name" value="Ala_tRNA_ligase_euk/bac"/>
</dbReference>
<dbReference type="GO" id="GO:0008270">
    <property type="term" value="F:zinc ion binding"/>
    <property type="evidence" value="ECO:0007669"/>
    <property type="project" value="UniProtKB-UniRule"/>
</dbReference>
<feature type="binding site" evidence="11">
    <location>
        <position position="674"/>
    </location>
    <ligand>
        <name>Zn(2+)</name>
        <dbReference type="ChEBI" id="CHEBI:29105"/>
    </ligand>
</feature>
<evidence type="ECO:0000259" key="12">
    <source>
        <dbReference type="PROSITE" id="PS50860"/>
    </source>
</evidence>
<proteinExistence type="inferred from homology"/>
<dbReference type="SUPFAM" id="SSF101353">
    <property type="entry name" value="Putative anticodon-binding domain of alanyl-tRNA synthetase (AlaRS)"/>
    <property type="match status" value="1"/>
</dbReference>
<keyword evidence="7 11" id="KW-0067">ATP-binding</keyword>
<feature type="binding site" evidence="11">
    <location>
        <position position="572"/>
    </location>
    <ligand>
        <name>Zn(2+)</name>
        <dbReference type="ChEBI" id="CHEBI:29105"/>
    </ligand>
</feature>
<dbReference type="Gene3D" id="3.10.310.40">
    <property type="match status" value="1"/>
</dbReference>
<evidence type="ECO:0000256" key="11">
    <source>
        <dbReference type="HAMAP-Rule" id="MF_03133"/>
    </source>
</evidence>
<dbReference type="InterPro" id="IPR050058">
    <property type="entry name" value="Ala-tRNA_ligase"/>
</dbReference>
<evidence type="ECO:0000256" key="2">
    <source>
        <dbReference type="ARBA" id="ARBA00022555"/>
    </source>
</evidence>
<dbReference type="GO" id="GO:0002161">
    <property type="term" value="F:aminoacyl-tRNA deacylase activity"/>
    <property type="evidence" value="ECO:0007669"/>
    <property type="project" value="TreeGrafter"/>
</dbReference>
<geneLocation type="organellar chromatophore" evidence="13"/>
<dbReference type="PROSITE" id="PS50860">
    <property type="entry name" value="AA_TRNA_LIGASE_II_ALA"/>
    <property type="match status" value="1"/>
</dbReference>
<dbReference type="SUPFAM" id="SSF55186">
    <property type="entry name" value="ThrRS/AlaRS common domain"/>
    <property type="match status" value="1"/>
</dbReference>
<dbReference type="GO" id="GO:0005829">
    <property type="term" value="C:cytosol"/>
    <property type="evidence" value="ECO:0007669"/>
    <property type="project" value="TreeGrafter"/>
</dbReference>
<comment type="catalytic activity">
    <reaction evidence="11">
        <text>tRNA(Ala) + L-alanine + ATP = L-alanyl-tRNA(Ala) + AMP + diphosphate</text>
        <dbReference type="Rhea" id="RHEA:12540"/>
        <dbReference type="Rhea" id="RHEA-COMP:9657"/>
        <dbReference type="Rhea" id="RHEA-COMP:9923"/>
        <dbReference type="ChEBI" id="CHEBI:30616"/>
        <dbReference type="ChEBI" id="CHEBI:33019"/>
        <dbReference type="ChEBI" id="CHEBI:57972"/>
        <dbReference type="ChEBI" id="CHEBI:78442"/>
        <dbReference type="ChEBI" id="CHEBI:78497"/>
        <dbReference type="ChEBI" id="CHEBI:456215"/>
        <dbReference type="EC" id="6.1.1.7"/>
    </reaction>
</comment>
<dbReference type="HAMAP" id="MF_00036_B">
    <property type="entry name" value="Ala_tRNA_synth_B"/>
    <property type="match status" value="1"/>
</dbReference>
<dbReference type="EMBL" id="CP000815">
    <property type="protein sequence ID" value="ACB42808.1"/>
    <property type="molecule type" value="Genomic_DNA"/>
</dbReference>
<dbReference type="InterPro" id="IPR018165">
    <property type="entry name" value="Ala-tRNA-synth_IIc_core"/>
</dbReference>
<reference evidence="13" key="1">
    <citation type="submission" date="2007-08" db="EMBL/GenBank/DDBJ databases">
        <authorList>
            <person name="Gloeckner G."/>
            <person name="Nowack E."/>
            <person name="Melkonian M."/>
        </authorList>
    </citation>
    <scope>NUCLEOTIDE SEQUENCE</scope>
</reference>
<protein>
    <recommendedName>
        <fullName evidence="11">Alanine--tRNA ligase, organellar chromatophore</fullName>
        <ecNumber evidence="11">6.1.1.7</ecNumber>
    </recommendedName>
    <alternativeName>
        <fullName evidence="11">Alanyl-tRNA synthetase</fullName>
        <shortName evidence="11">AlaRS</shortName>
    </alternativeName>
</protein>
<gene>
    <name evidence="13" type="primary">alaS</name>
    <name evidence="13" type="ordered locus">PCC_0367</name>
</gene>
<name>B1X4D9_PAUCH</name>
<comment type="function">
    <text evidence="11">Catalyzes the attachment of alanine to tRNA(Ala) in a two-step reaction: alanine is first activated by ATP to form Ala-AMP and then transferred to the acceptor end of tRNA(Ala). Also edits incorrectly charged tRNA(Ala) via its editing domain.</text>
</comment>
<comment type="subunit">
    <text evidence="11">Monomer.</text>
</comment>
<accession>B1X4D9</accession>
<dbReference type="Pfam" id="PF02272">
    <property type="entry name" value="DHHA1"/>
    <property type="match status" value="1"/>
</dbReference>
<dbReference type="SMART" id="SM00863">
    <property type="entry name" value="tRNA_SAD"/>
    <property type="match status" value="1"/>
</dbReference>
<evidence type="ECO:0000256" key="3">
    <source>
        <dbReference type="ARBA" id="ARBA00022598"/>
    </source>
</evidence>
<keyword evidence="4 11" id="KW-0479">Metal-binding</keyword>
<dbReference type="CDD" id="cd00673">
    <property type="entry name" value="AlaRS_core"/>
    <property type="match status" value="1"/>
</dbReference>
<keyword evidence="11" id="KW-0994">Organellar chromatophore</keyword>
<dbReference type="InterPro" id="IPR009000">
    <property type="entry name" value="Transl_B-barrel_sf"/>
</dbReference>
<dbReference type="GO" id="GO:0070111">
    <property type="term" value="C:organellar chromatophore"/>
    <property type="evidence" value="ECO:0007669"/>
    <property type="project" value="UniProtKB-SubCell"/>
</dbReference>
<dbReference type="PANTHER" id="PTHR11777:SF9">
    <property type="entry name" value="ALANINE--TRNA LIGASE, CYTOPLASMIC"/>
    <property type="match status" value="1"/>
</dbReference>
<dbReference type="GO" id="GO:0005524">
    <property type="term" value="F:ATP binding"/>
    <property type="evidence" value="ECO:0007669"/>
    <property type="project" value="UniProtKB-UniRule"/>
</dbReference>
<dbReference type="InterPro" id="IPR018164">
    <property type="entry name" value="Ala-tRNA-synth_IIc_N"/>
</dbReference>
<dbReference type="GO" id="GO:0004813">
    <property type="term" value="F:alanine-tRNA ligase activity"/>
    <property type="evidence" value="ECO:0007669"/>
    <property type="project" value="UniProtKB-UniRule"/>
</dbReference>
<dbReference type="GeneID" id="6481962"/>
<comment type="domain">
    <text evidence="11">Consists of three domains; the N-terminal catalytic domain, the editing domain and the C-terminal C-Ala domain. The editing domain removes incorrectly charged amino acids, while the C-Ala domain, along with tRNA(Ala), serves as a bridge to cooperatively bring together the editing and aminoacylation centers thus stimulating deacylation of misacylated tRNAs.</text>
</comment>
<keyword evidence="6 11" id="KW-0862">Zinc</keyword>
<evidence type="ECO:0000256" key="6">
    <source>
        <dbReference type="ARBA" id="ARBA00022833"/>
    </source>
</evidence>
<dbReference type="InterPro" id="IPR045864">
    <property type="entry name" value="aa-tRNA-synth_II/BPL/LPL"/>
</dbReference>
<dbReference type="SUPFAM" id="SSF50447">
    <property type="entry name" value="Translation proteins"/>
    <property type="match status" value="1"/>
</dbReference>
<dbReference type="Pfam" id="PF07973">
    <property type="entry name" value="tRNA_SAD"/>
    <property type="match status" value="1"/>
</dbReference>
<keyword evidence="2 11" id="KW-0820">tRNA-binding</keyword>
<comment type="subcellular location">
    <subcellularLocation>
        <location evidence="11">Plastid</location>
        <location evidence="11">Organellar chromatophore</location>
    </subcellularLocation>
</comment>
<dbReference type="PRINTS" id="PR00980">
    <property type="entry name" value="TRNASYNTHALA"/>
</dbReference>
<dbReference type="FunFam" id="3.30.930.10:FF:000004">
    <property type="entry name" value="Alanine--tRNA ligase"/>
    <property type="match status" value="1"/>
</dbReference>
<dbReference type="Gene3D" id="3.30.930.10">
    <property type="entry name" value="Bira Bifunctional Protein, Domain 2"/>
    <property type="match status" value="1"/>
</dbReference>
<evidence type="ECO:0000313" key="13">
    <source>
        <dbReference type="EMBL" id="ACB42808.1"/>
    </source>
</evidence>
<evidence type="ECO:0000256" key="8">
    <source>
        <dbReference type="ARBA" id="ARBA00022884"/>
    </source>
</evidence>
<keyword evidence="3 11" id="KW-0436">Ligase</keyword>
<keyword evidence="8 11" id="KW-0694">RNA-binding</keyword>
<sequence length="891" mass="97862">MISSSVSNSNRPMTGAEIREAFLDFFAKRGHQRMASALLIPDDSTVLLTIAGMLPFKPIFLGREQPPALSATSSQKCIRTNDIENVGKTARHHTFFEMLGNFSFGNYFKEQAIIWAWELSTEVFGLDPANLVVSIFQEDNEAALIWQNLIGVNPKRIIRMGAKDNFWASGPIGPCGPCSEIYYDFHPDLGHDDINLEDDSRFIEFYNLVFMESNCDSQGNLTPLENKNIDTGMGLERMAQILQKKSNNYETDLIFPLIKKAASLAGIDYSEVNEKGKISLKVIGDHSRAISQLICDGVSASNLGRGYILRRLLRRVVRHGRLLGINDHFLVAMGEASIELMSKAYPQLEEKRDIILNELAQEEARFLETLERGEKLLSDILKSENQQISGEQAFELYDTYGFPLELTQEITQEHGRTVDVAGFEVAMKAQRQRAKEAIVTIDPTLRSTIEGIAESIKPTLFFGYEVLDRSCQVVALIVKDELVQEASTGDVVKVILDGTPFYGESGGQVGDRGMLLGSETEKTSLIVIIENVSRNQGLFIHSGRIKKGTLRIGDLVIAKVDTHLRRRAQAHHTATHLLQSALKQLVDASISQAGSLVDFDRLRFDFSYPGAISLEKLEKIENLINDWINEIHRVEVTEMKLEQAKVNGAIAMFGEKYGAYVRVVNIPNVSMELCGGTHVSNTGEIGLFKIISETGVASGIRRIEAIAGTAVLPYLNDRDRLVKELGDHFKAPPSEVMVRVIALQDELKTTNKALLTARSELISAKSAILASQVELVGDFQILVSSFTGVQAALLSTAAKQLQEQLGDNTAVLLGSILEEGKVSFVAAFGKDVVQRGLNAGKVVNHIAKLCGGGGGGRANLAQAGGRNLKSFESALKIAKSELVSLLIESPL</sequence>
<dbReference type="SUPFAM" id="SSF55681">
    <property type="entry name" value="Class II aaRS and biotin synthetases"/>
    <property type="match status" value="1"/>
</dbReference>
<dbReference type="FunFam" id="3.30.980.10:FF:000004">
    <property type="entry name" value="Alanine--tRNA ligase, cytoplasmic"/>
    <property type="match status" value="1"/>
</dbReference>
<comment type="similarity">
    <text evidence="1">Belongs to the class-II aminoacyl-tRNA synthetase family. Alax-L subfamily.</text>
</comment>
<evidence type="ECO:0000256" key="9">
    <source>
        <dbReference type="ARBA" id="ARBA00022917"/>
    </source>
</evidence>
<dbReference type="InterPro" id="IPR012947">
    <property type="entry name" value="tRNA_SAD"/>
</dbReference>
<dbReference type="InterPro" id="IPR018163">
    <property type="entry name" value="Thr/Ala-tRNA-synth_IIc_edit"/>
</dbReference>
<evidence type="ECO:0000256" key="5">
    <source>
        <dbReference type="ARBA" id="ARBA00022741"/>
    </source>
</evidence>
<dbReference type="EC" id="6.1.1.7" evidence="11"/>
<keyword evidence="11 13" id="KW-0934">Plastid</keyword>
<organism evidence="13">
    <name type="scientific">Paulinella chromatophora</name>
    <dbReference type="NCBI Taxonomy" id="39717"/>
    <lineage>
        <taxon>Eukaryota</taxon>
        <taxon>Sar</taxon>
        <taxon>Rhizaria</taxon>
        <taxon>Cercozoa</taxon>
        <taxon>Imbricatea</taxon>
        <taxon>Silicofilosea</taxon>
        <taxon>Euglyphida</taxon>
        <taxon>Paulinellidae</taxon>
        <taxon>Paulinella</taxon>
    </lineage>
</organism>